<protein>
    <submittedName>
        <fullName evidence="1">Uncharacterized protein</fullName>
    </submittedName>
</protein>
<reference evidence="1" key="1">
    <citation type="submission" date="2019-10" db="EMBL/GenBank/DDBJ databases">
        <authorList>
            <consortium name="DOE Joint Genome Institute"/>
            <person name="Kuo A."/>
            <person name="Miyauchi S."/>
            <person name="Kiss E."/>
            <person name="Drula E."/>
            <person name="Kohler A."/>
            <person name="Sanchez-Garcia M."/>
            <person name="Andreopoulos B."/>
            <person name="Barry K.W."/>
            <person name="Bonito G."/>
            <person name="Buee M."/>
            <person name="Carver A."/>
            <person name="Chen C."/>
            <person name="Cichocki N."/>
            <person name="Clum A."/>
            <person name="Culley D."/>
            <person name="Crous P.W."/>
            <person name="Fauchery L."/>
            <person name="Girlanda M."/>
            <person name="Hayes R."/>
            <person name="Keri Z."/>
            <person name="Labutti K."/>
            <person name="Lipzen A."/>
            <person name="Lombard V."/>
            <person name="Magnuson J."/>
            <person name="Maillard F."/>
            <person name="Morin E."/>
            <person name="Murat C."/>
            <person name="Nolan M."/>
            <person name="Ohm R."/>
            <person name="Pangilinan J."/>
            <person name="Pereira M."/>
            <person name="Perotto S."/>
            <person name="Peter M."/>
            <person name="Riley R."/>
            <person name="Sitrit Y."/>
            <person name="Stielow B."/>
            <person name="Szollosi G."/>
            <person name="Zifcakova L."/>
            <person name="Stursova M."/>
            <person name="Spatafora J.W."/>
            <person name="Tedersoo L."/>
            <person name="Vaario L.-M."/>
            <person name="Yamada A."/>
            <person name="Yan M."/>
            <person name="Wang P."/>
            <person name="Xu J."/>
            <person name="Bruns T."/>
            <person name="Baldrian P."/>
            <person name="Vilgalys R."/>
            <person name="Henrissat B."/>
            <person name="Grigoriev I.V."/>
            <person name="Hibbett D."/>
            <person name="Nagy L.G."/>
            <person name="Martin F.M."/>
        </authorList>
    </citation>
    <scope>NUCLEOTIDE SEQUENCE</scope>
    <source>
        <strain evidence="1">P2</strain>
    </source>
</reference>
<dbReference type="EMBL" id="MU118068">
    <property type="protein sequence ID" value="KAF9646078.1"/>
    <property type="molecule type" value="Genomic_DNA"/>
</dbReference>
<evidence type="ECO:0000313" key="2">
    <source>
        <dbReference type="Proteomes" id="UP000886501"/>
    </source>
</evidence>
<sequence length="1140" mass="120704">MSTNTTRSKLPTHKNLRDRIAALQQLNQQNNSSSTSPNLSATSSFPDPSLTATQSNANSSNNTKGSLRDKIARFEAAGGTPIPRGSFGMGAMPSHDDDISRRKGEMLGNRVPGLNRPKALPTEGLGMASKSHLTVKPVAKDSTHHHSRGESQSYGGRHRRFTSQSSYSALTSPSLSAYEGEGGAGLSDVDEFGGLNGSPQTLYSPYSPTSTFSSLPSPEVTAIDKLPGKVVIPNKFQRRVVSDYQANYGFTRALTPDPDMALQPLEEEVSLSPANCGSRSGPEESIPSPQTYDASKELEIQSPTEPTLELQAFIHETHLPPHPLDSSREAAMETALGPTSVPIPVVGVIEEGEVEGNQRPSDMVLPTQDQHHDPVPEVSMPNPISIPLSSVMGGADVSPPASSKVSTPSTPEPIAGAPHVIASAIVEELVPLAKVAQGFGDASIPGETPALPTLALPLPQVGASLVDGASSQLQTPPESPKPASSISTAASDPSDSTIDYQSGSNHLDPDHDLFVLPLPKDDELPPQPIVQEVAVPRSMHQVLASLPTLQPPISPPITAAGSVSTESSDPNISFTGDESLALDASQAEIVIAQSEVISPASPTILVAMPSPPPTATTFRTQTPPPSEEPLPPIGEVDNARASPPRIRKKLYTNHSAPTSFKDASSPPPTQQSFSAVVHQKTTSTYVIPPDRMDSLTPKPSKPMNAFMTPRKKQSLFTEPMTPASPGSELAFLVRNAAVLEAQLEHGGGSGNKGLDKPNPAKQSAPLPTEPPPQSTLRLEITKVKSASTPALVPSSVTTPSYVLPVPDFVYDDGSSLNFGLPSNPQIPSFLPQLRSRKSGTQEEADRKSLAPSHKSRKSEKSAKEKEKDSMPRTRKLSSRLRSLASASTNSLRSLGRPSVSSETSVSFESPATVSIEPMTPQDTGGENGRLGFGIGSPGIRSQTSQGSGSEWDSPPRKRDVFGRASSFADRLLSRAGRNKSGFLDNSQDSASNDYLSPMRTSTVSGRNASRESQRGTSTRGKYGITDPRTTSPPRVEIPFFRDEDTARTPLNNSSDYLSTSLKILPPIPLTPSTPDSSSFLDTTELFDAFPSVPQNLPSAPGTSLLSGFELRTNSGLGLAGGLGKAATISSDYRRTSHSYR</sequence>
<name>A0ACB6Z8Z6_THEGA</name>
<organism evidence="1 2">
    <name type="scientific">Thelephora ganbajun</name>
    <name type="common">Ganba fungus</name>
    <dbReference type="NCBI Taxonomy" id="370292"/>
    <lineage>
        <taxon>Eukaryota</taxon>
        <taxon>Fungi</taxon>
        <taxon>Dikarya</taxon>
        <taxon>Basidiomycota</taxon>
        <taxon>Agaricomycotina</taxon>
        <taxon>Agaricomycetes</taxon>
        <taxon>Thelephorales</taxon>
        <taxon>Thelephoraceae</taxon>
        <taxon>Thelephora</taxon>
    </lineage>
</organism>
<gene>
    <name evidence="1" type="ORF">BDM02DRAFT_314786</name>
</gene>
<reference evidence="1" key="2">
    <citation type="journal article" date="2020" name="Nat. Commun.">
        <title>Large-scale genome sequencing of mycorrhizal fungi provides insights into the early evolution of symbiotic traits.</title>
        <authorList>
            <person name="Miyauchi S."/>
            <person name="Kiss E."/>
            <person name="Kuo A."/>
            <person name="Drula E."/>
            <person name="Kohler A."/>
            <person name="Sanchez-Garcia M."/>
            <person name="Morin E."/>
            <person name="Andreopoulos B."/>
            <person name="Barry K.W."/>
            <person name="Bonito G."/>
            <person name="Buee M."/>
            <person name="Carver A."/>
            <person name="Chen C."/>
            <person name="Cichocki N."/>
            <person name="Clum A."/>
            <person name="Culley D."/>
            <person name="Crous P.W."/>
            <person name="Fauchery L."/>
            <person name="Girlanda M."/>
            <person name="Hayes R.D."/>
            <person name="Keri Z."/>
            <person name="LaButti K."/>
            <person name="Lipzen A."/>
            <person name="Lombard V."/>
            <person name="Magnuson J."/>
            <person name="Maillard F."/>
            <person name="Murat C."/>
            <person name="Nolan M."/>
            <person name="Ohm R.A."/>
            <person name="Pangilinan J."/>
            <person name="Pereira M.F."/>
            <person name="Perotto S."/>
            <person name="Peter M."/>
            <person name="Pfister S."/>
            <person name="Riley R."/>
            <person name="Sitrit Y."/>
            <person name="Stielow J.B."/>
            <person name="Szollosi G."/>
            <person name="Zifcakova L."/>
            <person name="Stursova M."/>
            <person name="Spatafora J.W."/>
            <person name="Tedersoo L."/>
            <person name="Vaario L.M."/>
            <person name="Yamada A."/>
            <person name="Yan M."/>
            <person name="Wang P."/>
            <person name="Xu J."/>
            <person name="Bruns T."/>
            <person name="Baldrian P."/>
            <person name="Vilgalys R."/>
            <person name="Dunand C."/>
            <person name="Henrissat B."/>
            <person name="Grigoriev I.V."/>
            <person name="Hibbett D."/>
            <person name="Nagy L.G."/>
            <person name="Martin F.M."/>
        </authorList>
    </citation>
    <scope>NUCLEOTIDE SEQUENCE</scope>
    <source>
        <strain evidence="1">P2</strain>
    </source>
</reference>
<accession>A0ACB6Z8Z6</accession>
<proteinExistence type="predicted"/>
<keyword evidence="2" id="KW-1185">Reference proteome</keyword>
<comment type="caution">
    <text evidence="1">The sequence shown here is derived from an EMBL/GenBank/DDBJ whole genome shotgun (WGS) entry which is preliminary data.</text>
</comment>
<evidence type="ECO:0000313" key="1">
    <source>
        <dbReference type="EMBL" id="KAF9646078.1"/>
    </source>
</evidence>
<dbReference type="Proteomes" id="UP000886501">
    <property type="component" value="Unassembled WGS sequence"/>
</dbReference>